<organism evidence="3 4">
    <name type="scientific">Microlunatus flavus</name>
    <dbReference type="NCBI Taxonomy" id="1036181"/>
    <lineage>
        <taxon>Bacteria</taxon>
        <taxon>Bacillati</taxon>
        <taxon>Actinomycetota</taxon>
        <taxon>Actinomycetes</taxon>
        <taxon>Propionibacteriales</taxon>
        <taxon>Propionibacteriaceae</taxon>
        <taxon>Microlunatus</taxon>
    </lineage>
</organism>
<evidence type="ECO:0000256" key="1">
    <source>
        <dbReference type="SAM" id="MobiDB-lite"/>
    </source>
</evidence>
<keyword evidence="2" id="KW-1133">Transmembrane helix</keyword>
<accession>A0A1H9B676</accession>
<keyword evidence="4" id="KW-1185">Reference proteome</keyword>
<keyword evidence="2" id="KW-0472">Membrane</keyword>
<dbReference type="EMBL" id="FOFA01000001">
    <property type="protein sequence ID" value="SEP84211.1"/>
    <property type="molecule type" value="Genomic_DNA"/>
</dbReference>
<keyword evidence="2" id="KW-0812">Transmembrane</keyword>
<evidence type="ECO:0000256" key="2">
    <source>
        <dbReference type="SAM" id="Phobius"/>
    </source>
</evidence>
<evidence type="ECO:0000313" key="3">
    <source>
        <dbReference type="EMBL" id="SEP84211.1"/>
    </source>
</evidence>
<reference evidence="4" key="1">
    <citation type="submission" date="2016-10" db="EMBL/GenBank/DDBJ databases">
        <authorList>
            <person name="Varghese N."/>
            <person name="Submissions S."/>
        </authorList>
    </citation>
    <scope>NUCLEOTIDE SEQUENCE [LARGE SCALE GENOMIC DNA]</scope>
    <source>
        <strain evidence="4">CGMCC 4.6856</strain>
    </source>
</reference>
<feature type="compositionally biased region" description="Low complexity" evidence="1">
    <location>
        <begin position="1"/>
        <end position="12"/>
    </location>
</feature>
<feature type="region of interest" description="Disordered" evidence="1">
    <location>
        <begin position="1"/>
        <end position="52"/>
    </location>
</feature>
<protein>
    <submittedName>
        <fullName evidence="3">Uncharacterized protein</fullName>
    </submittedName>
</protein>
<dbReference type="Proteomes" id="UP000198504">
    <property type="component" value="Unassembled WGS sequence"/>
</dbReference>
<dbReference type="AlphaFoldDB" id="A0A1H9B676"/>
<evidence type="ECO:0000313" key="4">
    <source>
        <dbReference type="Proteomes" id="UP000198504"/>
    </source>
</evidence>
<name>A0A1H9B676_9ACTN</name>
<feature type="transmembrane region" description="Helical" evidence="2">
    <location>
        <begin position="57"/>
        <end position="79"/>
    </location>
</feature>
<proteinExistence type="predicted"/>
<dbReference type="STRING" id="1036181.SAMN05421756_101851"/>
<gene>
    <name evidence="3" type="ORF">SAMN05421756_101851</name>
</gene>
<sequence length="233" mass="24553">MSAPDPDAWWSPVPGPPPAAQPAPDAYGATPPWSARPLPGPDPAEPTPRRPRQSRTWWVAGVGALVLAVAAGLVVVLVVRGTKVLYDSARTVSVQVPRSWYDNTGEPGSDPGSPPVIAASNLWQSRRVEVDRFDTEDGDTLESFHAEGVDRECAGWPCSSRSGSRRLVVAGHPALEQVVTHPADGDGGASSSLTLTVWLDDRAVEVYGLATSSGDDPPDAAPLERVATSLQLL</sequence>
<dbReference type="RefSeq" id="WP_091177790.1">
    <property type="nucleotide sequence ID" value="NZ_FOFA01000001.1"/>
</dbReference>